<evidence type="ECO:0000313" key="1">
    <source>
        <dbReference type="EMBL" id="MDW2916401.1"/>
    </source>
</evidence>
<sequence length="60" mass="7230">MKQYKFTIGSKFKYIKIAESKGLKNAILHFAEEFRQIYKINQKVKISIKNEICIYMVIIW</sequence>
<gene>
    <name evidence="1" type="ORF">R7W55_02040</name>
</gene>
<dbReference type="Proteomes" id="UP001287983">
    <property type="component" value="Unassembled WGS sequence"/>
</dbReference>
<comment type="caution">
    <text evidence="1">The sequence shown here is derived from an EMBL/GenBank/DDBJ whole genome shotgun (WGS) entry which is preliminary data.</text>
</comment>
<protein>
    <submittedName>
        <fullName evidence="1">Uncharacterized protein</fullName>
    </submittedName>
</protein>
<evidence type="ECO:0000313" key="2">
    <source>
        <dbReference type="Proteomes" id="UP001287983"/>
    </source>
</evidence>
<dbReference type="RefSeq" id="WP_069099382.1">
    <property type="nucleotide sequence ID" value="NZ_CP134945.1"/>
</dbReference>
<dbReference type="EMBL" id="JAWPFQ010000012">
    <property type="protein sequence ID" value="MDW2916401.1"/>
    <property type="molecule type" value="Genomic_DNA"/>
</dbReference>
<organism evidence="1 2">
    <name type="scientific">Mesomycoplasma ovipneumoniae</name>
    <dbReference type="NCBI Taxonomy" id="29562"/>
    <lineage>
        <taxon>Bacteria</taxon>
        <taxon>Bacillati</taxon>
        <taxon>Mycoplasmatota</taxon>
        <taxon>Mycoplasmoidales</taxon>
        <taxon>Metamycoplasmataceae</taxon>
        <taxon>Mesomycoplasma</taxon>
    </lineage>
</organism>
<reference evidence="1" key="1">
    <citation type="submission" date="2023-10" db="EMBL/GenBank/DDBJ databases">
        <title>Genome sequences of Myoplasma ovipneumoniae isolated from sheep.</title>
        <authorList>
            <person name="Spergser J."/>
        </authorList>
    </citation>
    <scope>NUCLEOTIDE SEQUENCE</scope>
    <source>
        <strain evidence="1">5474_3</strain>
    </source>
</reference>
<proteinExistence type="predicted"/>
<name>A0AAJ2PC43_9BACT</name>
<dbReference type="AlphaFoldDB" id="A0AAJ2PC43"/>
<accession>A0AAJ2PC43</accession>
<dbReference type="GeneID" id="89471927"/>